<evidence type="ECO:0000313" key="2">
    <source>
        <dbReference type="EMBL" id="ODN04984.1"/>
    </source>
</evidence>
<reference evidence="2 3" key="1">
    <citation type="journal article" date="2016" name="Genome Biol. Evol.">
        <title>Gene Family Evolution Reflects Adaptation to Soil Environmental Stressors in the Genome of the Collembolan Orchesella cincta.</title>
        <authorList>
            <person name="Faddeeva-Vakhrusheva A."/>
            <person name="Derks M.F."/>
            <person name="Anvar S.Y."/>
            <person name="Agamennone V."/>
            <person name="Suring W."/>
            <person name="Smit S."/>
            <person name="van Straalen N.M."/>
            <person name="Roelofs D."/>
        </authorList>
    </citation>
    <scope>NUCLEOTIDE SEQUENCE [LARGE SCALE GENOMIC DNA]</scope>
    <source>
        <tissue evidence="2">Mixed pool</tissue>
    </source>
</reference>
<dbReference type="SUPFAM" id="SSF81296">
    <property type="entry name" value="E set domains"/>
    <property type="match status" value="1"/>
</dbReference>
<evidence type="ECO:0000313" key="3">
    <source>
        <dbReference type="Proteomes" id="UP000094527"/>
    </source>
</evidence>
<dbReference type="OrthoDB" id="8251650at2759"/>
<dbReference type="Gene3D" id="2.60.40.640">
    <property type="match status" value="1"/>
</dbReference>
<dbReference type="InterPro" id="IPR014756">
    <property type="entry name" value="Ig_E-set"/>
</dbReference>
<dbReference type="InterPro" id="IPR014752">
    <property type="entry name" value="Arrestin-like_C"/>
</dbReference>
<organism evidence="2 3">
    <name type="scientific">Orchesella cincta</name>
    <name type="common">Springtail</name>
    <name type="synonym">Podura cincta</name>
    <dbReference type="NCBI Taxonomy" id="48709"/>
    <lineage>
        <taxon>Eukaryota</taxon>
        <taxon>Metazoa</taxon>
        <taxon>Ecdysozoa</taxon>
        <taxon>Arthropoda</taxon>
        <taxon>Hexapoda</taxon>
        <taxon>Collembola</taxon>
        <taxon>Entomobryomorpha</taxon>
        <taxon>Entomobryoidea</taxon>
        <taxon>Orchesellidae</taxon>
        <taxon>Orchesellinae</taxon>
        <taxon>Orchesella</taxon>
    </lineage>
</organism>
<dbReference type="GO" id="GO:0005737">
    <property type="term" value="C:cytoplasm"/>
    <property type="evidence" value="ECO:0007669"/>
    <property type="project" value="TreeGrafter"/>
</dbReference>
<dbReference type="InterPro" id="IPR050357">
    <property type="entry name" value="Arrestin_domain-protein"/>
</dbReference>
<proteinExistence type="predicted"/>
<dbReference type="InterPro" id="IPR011022">
    <property type="entry name" value="Arrestin_C-like"/>
</dbReference>
<dbReference type="PANTHER" id="PTHR11188">
    <property type="entry name" value="ARRESTIN DOMAIN CONTAINING PROTEIN"/>
    <property type="match status" value="1"/>
</dbReference>
<feature type="non-terminal residue" evidence="2">
    <location>
        <position position="290"/>
    </location>
</feature>
<name>A0A1D2NI88_ORCCI</name>
<sequence length="290" mass="32803">MNETSQLHSHVQIGERSMRFNGHYNLLNNAMALNPISIEQNFKASVFSRKKLVEVLFLVEQSGFIQGEMIPFRLVFRNPKTLPLHISVHLIQHVKFNASNKRDSVKRKTGILAKMERNDNEHGPEWTWTDNLRIPEDQGPSYVGHYMYNVSYSIQFKVKVLAEVKEFGSFVLKGEAPIYIGTTRASIDHLRATANNSDTPFIGIRRRGSMSSMTSVKSYTSVRTTCSLPPAYSQLSSRIPSWETLPPTYDELELREDTEGEDEIGFEGLSLLASTNSVPKEDSIALCDSK</sequence>
<protein>
    <submittedName>
        <fullName evidence="2">Arrestin domain-containing protein 2</fullName>
    </submittedName>
</protein>
<dbReference type="PANTHER" id="PTHR11188:SF17">
    <property type="entry name" value="FI21816P1"/>
    <property type="match status" value="1"/>
</dbReference>
<dbReference type="Pfam" id="PF02752">
    <property type="entry name" value="Arrestin_C"/>
    <property type="match status" value="1"/>
</dbReference>
<accession>A0A1D2NI88</accession>
<gene>
    <name evidence="2" type="ORF">Ocin01_01692</name>
</gene>
<dbReference type="SMART" id="SM01017">
    <property type="entry name" value="Arrestin_C"/>
    <property type="match status" value="1"/>
</dbReference>
<evidence type="ECO:0000259" key="1">
    <source>
        <dbReference type="SMART" id="SM01017"/>
    </source>
</evidence>
<dbReference type="GO" id="GO:0015031">
    <property type="term" value="P:protein transport"/>
    <property type="evidence" value="ECO:0007669"/>
    <property type="project" value="TreeGrafter"/>
</dbReference>
<dbReference type="Proteomes" id="UP000094527">
    <property type="component" value="Unassembled WGS sequence"/>
</dbReference>
<feature type="domain" description="Arrestin C-terminal-like" evidence="1">
    <location>
        <begin position="49"/>
        <end position="185"/>
    </location>
</feature>
<dbReference type="EMBL" id="LJIJ01000032">
    <property type="protein sequence ID" value="ODN04984.1"/>
    <property type="molecule type" value="Genomic_DNA"/>
</dbReference>
<dbReference type="AlphaFoldDB" id="A0A1D2NI88"/>
<keyword evidence="3" id="KW-1185">Reference proteome</keyword>
<dbReference type="STRING" id="48709.A0A1D2NI88"/>
<comment type="caution">
    <text evidence="2">The sequence shown here is derived from an EMBL/GenBank/DDBJ whole genome shotgun (WGS) entry which is preliminary data.</text>
</comment>